<dbReference type="PANTHER" id="PTHR11716:SF94">
    <property type="entry name" value="PHOSPHOLIPASE A2"/>
    <property type="match status" value="1"/>
</dbReference>
<gene>
    <name evidence="22" type="ORF">AAFF_G00022900</name>
</gene>
<dbReference type="PROSITE" id="PS00119">
    <property type="entry name" value="PA2_ASP"/>
    <property type="match status" value="1"/>
</dbReference>
<evidence type="ECO:0000256" key="13">
    <source>
        <dbReference type="ARBA" id="ARBA00048373"/>
    </source>
</evidence>
<keyword evidence="5 20" id="KW-0378">Hydrolase</keyword>
<evidence type="ECO:0000256" key="14">
    <source>
        <dbReference type="ARBA" id="ARBA00048699"/>
    </source>
</evidence>
<dbReference type="GO" id="GO:0047498">
    <property type="term" value="F:calcium-dependent phospholipase A2 activity"/>
    <property type="evidence" value="ECO:0007669"/>
    <property type="project" value="TreeGrafter"/>
</dbReference>
<feature type="domain" description="Phospholipase A2-like central" evidence="21">
    <location>
        <begin position="25"/>
        <end position="150"/>
    </location>
</feature>
<dbReference type="GO" id="GO:0005509">
    <property type="term" value="F:calcium ion binding"/>
    <property type="evidence" value="ECO:0007669"/>
    <property type="project" value="InterPro"/>
</dbReference>
<feature type="disulfide bond" evidence="18">
    <location>
        <begin position="68"/>
        <end position="131"/>
    </location>
</feature>
<feature type="binding site" evidence="17">
    <location>
        <position position="52"/>
    </location>
    <ligand>
        <name>Ca(2+)</name>
        <dbReference type="ChEBI" id="CHEBI:29108"/>
    </ligand>
</feature>
<feature type="disulfide bond" evidence="18">
    <location>
        <begin position="53"/>
        <end position="69"/>
    </location>
</feature>
<evidence type="ECO:0000256" key="16">
    <source>
        <dbReference type="PIRSR" id="PIRSR601211-1"/>
    </source>
</evidence>
<accession>A0AAD7T5F8</accession>
<dbReference type="GO" id="GO:0016042">
    <property type="term" value="P:lipid catabolic process"/>
    <property type="evidence" value="ECO:0007669"/>
    <property type="project" value="InterPro"/>
</dbReference>
<evidence type="ECO:0000256" key="1">
    <source>
        <dbReference type="ARBA" id="ARBA00004613"/>
    </source>
</evidence>
<comment type="catalytic activity">
    <reaction evidence="9">
        <text>N,1-dihexadecanoyl-2-(9Z,12Z-octadecadienoyl)-sn-glycero-3-phosphoethanolamine + H2O = N,1-dihexadecanoyl-sn-glycero-3-phosphoethanolamine + (9Z,12Z)-octadecadienoate + H(+)</text>
        <dbReference type="Rhea" id="RHEA:56424"/>
        <dbReference type="ChEBI" id="CHEBI:15377"/>
        <dbReference type="ChEBI" id="CHEBI:15378"/>
        <dbReference type="ChEBI" id="CHEBI:30245"/>
        <dbReference type="ChEBI" id="CHEBI:85334"/>
        <dbReference type="ChEBI" id="CHEBI:85335"/>
    </reaction>
    <physiologicalReaction direction="left-to-right" evidence="9">
        <dbReference type="Rhea" id="RHEA:56425"/>
    </physiologicalReaction>
</comment>
<dbReference type="GO" id="GO:0005102">
    <property type="term" value="F:signaling receptor binding"/>
    <property type="evidence" value="ECO:0007669"/>
    <property type="project" value="UniProtKB-ARBA"/>
</dbReference>
<feature type="chain" id="PRO_5041780877" description="Phospholipase A2" evidence="20">
    <location>
        <begin position="20"/>
        <end position="150"/>
    </location>
</feature>
<feature type="active site" evidence="16">
    <location>
        <position position="125"/>
    </location>
</feature>
<dbReference type="InterPro" id="IPR036444">
    <property type="entry name" value="PLipase_A2_dom_sf"/>
</dbReference>
<keyword evidence="23" id="KW-1185">Reference proteome</keyword>
<evidence type="ECO:0000256" key="7">
    <source>
        <dbReference type="ARBA" id="ARBA00023098"/>
    </source>
</evidence>
<evidence type="ECO:0000256" key="19">
    <source>
        <dbReference type="RuleBase" id="RU003654"/>
    </source>
</evidence>
<comment type="similarity">
    <text evidence="19">Belongs to the phospholipase A2 family.</text>
</comment>
<dbReference type="Gene3D" id="1.20.90.10">
    <property type="entry name" value="Phospholipase A2 domain"/>
    <property type="match status" value="1"/>
</dbReference>
<dbReference type="PRINTS" id="PR00389">
    <property type="entry name" value="PHPHLIPASEA2"/>
</dbReference>
<evidence type="ECO:0000256" key="8">
    <source>
        <dbReference type="ARBA" id="ARBA00023157"/>
    </source>
</evidence>
<evidence type="ECO:0000256" key="3">
    <source>
        <dbReference type="ARBA" id="ARBA00022525"/>
    </source>
</evidence>
<evidence type="ECO:0000259" key="21">
    <source>
        <dbReference type="SMART" id="SM00085"/>
    </source>
</evidence>
<dbReference type="SUPFAM" id="SSF48619">
    <property type="entry name" value="Phospholipase A2, PLA2"/>
    <property type="match status" value="1"/>
</dbReference>
<keyword evidence="7 20" id="KW-0443">Lipid metabolism</keyword>
<evidence type="ECO:0000256" key="15">
    <source>
        <dbReference type="ARBA" id="ARBA00049039"/>
    </source>
</evidence>
<evidence type="ECO:0000313" key="23">
    <source>
        <dbReference type="Proteomes" id="UP001221898"/>
    </source>
</evidence>
<comment type="catalytic activity">
    <reaction evidence="20">
        <text>a 1,2-diacyl-sn-glycero-3-phosphocholine + H2O = a 1-acyl-sn-glycero-3-phosphocholine + a fatty acid + H(+)</text>
        <dbReference type="Rhea" id="RHEA:15801"/>
        <dbReference type="ChEBI" id="CHEBI:15377"/>
        <dbReference type="ChEBI" id="CHEBI:15378"/>
        <dbReference type="ChEBI" id="CHEBI:28868"/>
        <dbReference type="ChEBI" id="CHEBI:57643"/>
        <dbReference type="ChEBI" id="CHEBI:58168"/>
        <dbReference type="EC" id="3.1.1.4"/>
    </reaction>
</comment>
<keyword evidence="4 17" id="KW-0479">Metal-binding</keyword>
<dbReference type="PANTHER" id="PTHR11716">
    <property type="entry name" value="PHOSPHOLIPASE A2 FAMILY MEMBER"/>
    <property type="match status" value="1"/>
</dbReference>
<evidence type="ECO:0000256" key="17">
    <source>
        <dbReference type="PIRSR" id="PIRSR601211-2"/>
    </source>
</evidence>
<sequence length="150" mass="16887">MTTLHSLLLLTAGLSFASADADLKALWQFRAMVICMMPDSWPALDYADYGCYCGKGGSGTPVDNLDRCCLVHDKCFSDAMQHDDCWPLLDNPYTEIYSYECNEESKIITCKDNNDPCEMFICECDRLAAMCIAEAEYIPEHEHLPSDLCE</sequence>
<evidence type="ECO:0000256" key="18">
    <source>
        <dbReference type="PIRSR" id="PIRSR601211-3"/>
    </source>
</evidence>
<comment type="cofactor">
    <cofactor evidence="17">
        <name>Ca(2+)</name>
        <dbReference type="ChEBI" id="CHEBI:29108"/>
    </cofactor>
    <text evidence="17">Binds 1 Ca(2+) ion per subunit.</text>
</comment>
<dbReference type="GO" id="GO:0005543">
    <property type="term" value="F:phospholipid binding"/>
    <property type="evidence" value="ECO:0007669"/>
    <property type="project" value="TreeGrafter"/>
</dbReference>
<dbReference type="InterPro" id="IPR001211">
    <property type="entry name" value="PLA2"/>
</dbReference>
<dbReference type="EC" id="3.1.1.4" evidence="2 20"/>
<feature type="signal peptide" evidence="20">
    <location>
        <begin position="1"/>
        <end position="19"/>
    </location>
</feature>
<keyword evidence="8 18" id="KW-1015">Disulfide bond</keyword>
<dbReference type="AlphaFoldDB" id="A0AAD7T5F8"/>
<dbReference type="GO" id="GO:0006644">
    <property type="term" value="P:phospholipid metabolic process"/>
    <property type="evidence" value="ECO:0007669"/>
    <property type="project" value="InterPro"/>
</dbReference>
<evidence type="ECO:0000256" key="5">
    <source>
        <dbReference type="ARBA" id="ARBA00022801"/>
    </source>
</evidence>
<comment type="catalytic activity">
    <reaction evidence="14">
        <text>1-hexadecanoyl-2-(9Z-octadecenoyl)-sn-glycero-3-phosphocholine + H2O = 1-hexadecanoyl-sn-glycero-3-phosphocholine + (9Z)-octadecenoate + H(+)</text>
        <dbReference type="Rhea" id="RHEA:38779"/>
        <dbReference type="ChEBI" id="CHEBI:15377"/>
        <dbReference type="ChEBI" id="CHEBI:15378"/>
        <dbReference type="ChEBI" id="CHEBI:30823"/>
        <dbReference type="ChEBI" id="CHEBI:72998"/>
        <dbReference type="ChEBI" id="CHEBI:73001"/>
    </reaction>
    <physiologicalReaction direction="left-to-right" evidence="14">
        <dbReference type="Rhea" id="RHEA:38780"/>
    </physiologicalReaction>
</comment>
<dbReference type="SMART" id="SM00085">
    <property type="entry name" value="PA2c"/>
    <property type="match status" value="1"/>
</dbReference>
<evidence type="ECO:0000256" key="11">
    <source>
        <dbReference type="ARBA" id="ARBA00048221"/>
    </source>
</evidence>
<feature type="disulfide bond" evidence="18">
    <location>
        <begin position="75"/>
        <end position="124"/>
    </location>
</feature>
<keyword evidence="3 20" id="KW-0964">Secreted</keyword>
<evidence type="ECO:0000313" key="22">
    <source>
        <dbReference type="EMBL" id="KAJ8414767.1"/>
    </source>
</evidence>
<comment type="catalytic activity">
    <reaction evidence="11">
        <text>N-hexadecanoyl-1,2-di-(9Z-octadecenoyl)-sn-glycero-3-phosphoethanolamine + H2O = N-hexadecanoyl-1-(9Z-octadecenoyl)-sn-glycero-3-phosphoethanolamine + (9Z)-octadecenoate + H(+)</text>
        <dbReference type="Rhea" id="RHEA:45424"/>
        <dbReference type="ChEBI" id="CHEBI:15377"/>
        <dbReference type="ChEBI" id="CHEBI:15378"/>
        <dbReference type="ChEBI" id="CHEBI:30823"/>
        <dbReference type="ChEBI" id="CHEBI:78097"/>
        <dbReference type="ChEBI" id="CHEBI:85217"/>
    </reaction>
    <physiologicalReaction direction="left-to-right" evidence="11">
        <dbReference type="Rhea" id="RHEA:45425"/>
    </physiologicalReaction>
</comment>
<dbReference type="InterPro" id="IPR016090">
    <property type="entry name" value="PLA2-like_dom"/>
</dbReference>
<keyword evidence="6 17" id="KW-0106">Calcium</keyword>
<feature type="disulfide bond" evidence="18">
    <location>
        <begin position="110"/>
        <end position="122"/>
    </location>
</feature>
<evidence type="ECO:0000256" key="12">
    <source>
        <dbReference type="ARBA" id="ARBA00048227"/>
    </source>
</evidence>
<dbReference type="GO" id="GO:0050482">
    <property type="term" value="P:arachidonate secretion"/>
    <property type="evidence" value="ECO:0007669"/>
    <property type="project" value="InterPro"/>
</dbReference>
<comment type="caution">
    <text evidence="22">The sequence shown here is derived from an EMBL/GenBank/DDBJ whole genome shotgun (WGS) entry which is preliminary data.</text>
</comment>
<dbReference type="PROSITE" id="PS00118">
    <property type="entry name" value="PA2_HIS"/>
    <property type="match status" value="1"/>
</dbReference>
<comment type="subcellular location">
    <subcellularLocation>
        <location evidence="1 20">Secreted</location>
    </subcellularLocation>
</comment>
<reference evidence="22" key="1">
    <citation type="journal article" date="2023" name="Science">
        <title>Genome structures resolve the early diversification of teleost fishes.</title>
        <authorList>
            <person name="Parey E."/>
            <person name="Louis A."/>
            <person name="Montfort J."/>
            <person name="Bouchez O."/>
            <person name="Roques C."/>
            <person name="Iampietro C."/>
            <person name="Lluch J."/>
            <person name="Castinel A."/>
            <person name="Donnadieu C."/>
            <person name="Desvignes T."/>
            <person name="Floi Bucao C."/>
            <person name="Jouanno E."/>
            <person name="Wen M."/>
            <person name="Mejri S."/>
            <person name="Dirks R."/>
            <person name="Jansen H."/>
            <person name="Henkel C."/>
            <person name="Chen W.J."/>
            <person name="Zahm M."/>
            <person name="Cabau C."/>
            <person name="Klopp C."/>
            <person name="Thompson A.W."/>
            <person name="Robinson-Rechavi M."/>
            <person name="Braasch I."/>
            <person name="Lecointre G."/>
            <person name="Bobe J."/>
            <person name="Postlethwait J.H."/>
            <person name="Berthelot C."/>
            <person name="Roest Crollius H."/>
            <person name="Guiguen Y."/>
        </authorList>
    </citation>
    <scope>NUCLEOTIDE SEQUENCE</scope>
    <source>
        <strain evidence="22">NC1722</strain>
    </source>
</reference>
<organism evidence="22 23">
    <name type="scientific">Aldrovandia affinis</name>
    <dbReference type="NCBI Taxonomy" id="143900"/>
    <lineage>
        <taxon>Eukaryota</taxon>
        <taxon>Metazoa</taxon>
        <taxon>Chordata</taxon>
        <taxon>Craniata</taxon>
        <taxon>Vertebrata</taxon>
        <taxon>Euteleostomi</taxon>
        <taxon>Actinopterygii</taxon>
        <taxon>Neopterygii</taxon>
        <taxon>Teleostei</taxon>
        <taxon>Notacanthiformes</taxon>
        <taxon>Halosauridae</taxon>
        <taxon>Aldrovandia</taxon>
    </lineage>
</organism>
<feature type="binding site" evidence="17">
    <location>
        <position position="56"/>
    </location>
    <ligand>
        <name>Ca(2+)</name>
        <dbReference type="ChEBI" id="CHEBI:29108"/>
    </ligand>
</feature>
<feature type="disulfide bond" evidence="18">
    <location>
        <begin position="85"/>
        <end position="117"/>
    </location>
</feature>
<keyword evidence="20" id="KW-0732">Signal</keyword>
<dbReference type="InterPro" id="IPR033113">
    <property type="entry name" value="PLA2_histidine"/>
</dbReference>
<dbReference type="Pfam" id="PF00068">
    <property type="entry name" value="Phospholip_A2_1"/>
    <property type="match status" value="1"/>
</dbReference>
<protein>
    <recommendedName>
        <fullName evidence="2 20">Phospholipase A2</fullName>
        <ecNumber evidence="2 20">3.1.1.4</ecNumber>
    </recommendedName>
</protein>
<evidence type="ECO:0000256" key="6">
    <source>
        <dbReference type="ARBA" id="ARBA00022837"/>
    </source>
</evidence>
<dbReference type="FunFam" id="1.20.90.10:FF:000011">
    <property type="entry name" value="Phospholipase A(2)"/>
    <property type="match status" value="1"/>
</dbReference>
<proteinExistence type="inferred from homology"/>
<evidence type="ECO:0000256" key="20">
    <source>
        <dbReference type="RuleBase" id="RU361236"/>
    </source>
</evidence>
<feature type="active site" evidence="16">
    <location>
        <position position="72"/>
    </location>
</feature>
<comment type="catalytic activity">
    <reaction evidence="13">
        <text>1-hexadecanoyl-2-(5Z,8Z,11Z,14Z-eicosatetraenoyl)-sn-glycero-3-phosphocholine + H2O = 1-hexadecanoyl-sn-glycero-3-phosphocholine + (5Z,8Z,11Z,14Z)-eicosatetraenoate + H(+)</text>
        <dbReference type="Rhea" id="RHEA:40427"/>
        <dbReference type="ChEBI" id="CHEBI:15377"/>
        <dbReference type="ChEBI" id="CHEBI:15378"/>
        <dbReference type="ChEBI" id="CHEBI:32395"/>
        <dbReference type="ChEBI" id="CHEBI:72998"/>
        <dbReference type="ChEBI" id="CHEBI:73003"/>
    </reaction>
    <physiologicalReaction direction="left-to-right" evidence="13">
        <dbReference type="Rhea" id="RHEA:40428"/>
    </physiologicalReaction>
</comment>
<dbReference type="GO" id="GO:0005576">
    <property type="term" value="C:extracellular region"/>
    <property type="evidence" value="ECO:0007669"/>
    <property type="project" value="UniProtKB-SubCell"/>
</dbReference>
<evidence type="ECO:0000256" key="4">
    <source>
        <dbReference type="ARBA" id="ARBA00022723"/>
    </source>
</evidence>
<dbReference type="InterPro" id="IPR033112">
    <property type="entry name" value="PLA2_Asp_AS"/>
</dbReference>
<feature type="binding site" evidence="17">
    <location>
        <position position="54"/>
    </location>
    <ligand>
        <name>Ca(2+)</name>
        <dbReference type="ChEBI" id="CHEBI:29108"/>
    </ligand>
</feature>
<dbReference type="EMBL" id="JAINUG010000011">
    <property type="protein sequence ID" value="KAJ8414767.1"/>
    <property type="molecule type" value="Genomic_DNA"/>
</dbReference>
<name>A0AAD7T5F8_9TELE</name>
<comment type="catalytic activity">
    <reaction evidence="10">
        <text>1-hexadecanoyl-2-(9Z-octadecenoyl)-sn-glycero-3-phospho-(1'-sn-glycerol) + H2O = 1-hexadecanoyl-sn-glycero-3-phospho-(1'-sn-glycerol) + (9Z)-octadecenoate + H(+)</text>
        <dbReference type="Rhea" id="RHEA:40919"/>
        <dbReference type="ChEBI" id="CHEBI:15377"/>
        <dbReference type="ChEBI" id="CHEBI:15378"/>
        <dbReference type="ChEBI" id="CHEBI:30823"/>
        <dbReference type="ChEBI" id="CHEBI:72841"/>
        <dbReference type="ChEBI" id="CHEBI:75158"/>
    </reaction>
    <physiologicalReaction direction="left-to-right" evidence="10">
        <dbReference type="Rhea" id="RHEA:40920"/>
    </physiologicalReaction>
</comment>
<evidence type="ECO:0000256" key="10">
    <source>
        <dbReference type="ARBA" id="ARBA00048015"/>
    </source>
</evidence>
<evidence type="ECO:0000256" key="2">
    <source>
        <dbReference type="ARBA" id="ARBA00013278"/>
    </source>
</evidence>
<comment type="catalytic activity">
    <reaction evidence="15">
        <text>1-hexadecanoyl-2-(9Z,12Z-octadecadienoyl)-sn-glycero-3-phosphoethanolamine + H2O = 1-hexadecanoyl-sn-glycero-3-phosphoethanolamine + (9Z,12Z)-octadecadienoate + H(+)</text>
        <dbReference type="Rhea" id="RHEA:40815"/>
        <dbReference type="ChEBI" id="CHEBI:15377"/>
        <dbReference type="ChEBI" id="CHEBI:15378"/>
        <dbReference type="ChEBI" id="CHEBI:30245"/>
        <dbReference type="ChEBI" id="CHEBI:73004"/>
        <dbReference type="ChEBI" id="CHEBI:73008"/>
    </reaction>
    <physiologicalReaction direction="left-to-right" evidence="15">
        <dbReference type="Rhea" id="RHEA:40816"/>
    </physiologicalReaction>
</comment>
<feature type="binding site" evidence="17">
    <location>
        <position position="73"/>
    </location>
    <ligand>
        <name>Ca(2+)</name>
        <dbReference type="ChEBI" id="CHEBI:29108"/>
    </ligand>
</feature>
<dbReference type="CDD" id="cd00125">
    <property type="entry name" value="PLA2c"/>
    <property type="match status" value="1"/>
</dbReference>
<comment type="catalytic activity">
    <reaction evidence="12">
        <text>1,2-dihexadecanoyl-sn-glycero-3-phosphocholine + H2O = 1-hexadecanoyl-sn-glycero-3-phosphocholine + hexadecanoate + H(+)</text>
        <dbReference type="Rhea" id="RHEA:41223"/>
        <dbReference type="ChEBI" id="CHEBI:7896"/>
        <dbReference type="ChEBI" id="CHEBI:15377"/>
        <dbReference type="ChEBI" id="CHEBI:15378"/>
        <dbReference type="ChEBI" id="CHEBI:72998"/>
        <dbReference type="ChEBI" id="CHEBI:72999"/>
    </reaction>
    <physiologicalReaction direction="left-to-right" evidence="12">
        <dbReference type="Rhea" id="RHEA:41224"/>
    </physiologicalReaction>
</comment>
<evidence type="ECO:0000256" key="9">
    <source>
        <dbReference type="ARBA" id="ARBA00047535"/>
    </source>
</evidence>
<dbReference type="Proteomes" id="UP001221898">
    <property type="component" value="Unassembled WGS sequence"/>
</dbReference>